<dbReference type="InterPro" id="IPR011250">
    <property type="entry name" value="OMP/PagP_B-barrel"/>
</dbReference>
<protein>
    <submittedName>
        <fullName evidence="2">Uncharacterized protein</fullName>
    </submittedName>
</protein>
<name>A0A2H5FND9_9GAMM</name>
<keyword evidence="1" id="KW-0472">Membrane</keyword>
<dbReference type="SUPFAM" id="SSF56925">
    <property type="entry name" value="OMPA-like"/>
    <property type="match status" value="1"/>
</dbReference>
<evidence type="ECO:0000313" key="2">
    <source>
        <dbReference type="EMBL" id="AUH73079.1"/>
    </source>
</evidence>
<organism evidence="2 3">
    <name type="scientific">Legionella sainthelensi</name>
    <dbReference type="NCBI Taxonomy" id="28087"/>
    <lineage>
        <taxon>Bacteria</taxon>
        <taxon>Pseudomonadati</taxon>
        <taxon>Pseudomonadota</taxon>
        <taxon>Gammaproteobacteria</taxon>
        <taxon>Legionellales</taxon>
        <taxon>Legionellaceae</taxon>
        <taxon>Legionella</taxon>
    </lineage>
</organism>
<proteinExistence type="predicted"/>
<evidence type="ECO:0000256" key="1">
    <source>
        <dbReference type="SAM" id="Phobius"/>
    </source>
</evidence>
<keyword evidence="3" id="KW-1185">Reference proteome</keyword>
<accession>A0A2H5FND9</accession>
<dbReference type="AlphaFoldDB" id="A0A2H5FND9"/>
<reference evidence="2 3" key="1">
    <citation type="submission" date="2017-12" db="EMBL/GenBank/DDBJ databases">
        <title>Legionella sainthelensi LA01-117, whole genome sequence of a clinical isolate from New Zealand.</title>
        <authorList>
            <person name="Cree S.L."/>
            <person name="Slow S."/>
            <person name="Kennedy M.A."/>
            <person name="Murdoch D.R."/>
            <person name="Biggs P.J."/>
            <person name="Anderson T."/>
        </authorList>
    </citation>
    <scope>NUCLEOTIDE SEQUENCE [LARGE SCALE GENOMIC DNA]</scope>
    <source>
        <strain evidence="2 3">LA01-117</strain>
    </source>
</reference>
<feature type="transmembrane region" description="Helical" evidence="1">
    <location>
        <begin position="48"/>
        <end position="68"/>
    </location>
</feature>
<dbReference type="EMBL" id="CP025491">
    <property type="protein sequence ID" value="AUH73079.1"/>
    <property type="molecule type" value="Genomic_DNA"/>
</dbReference>
<evidence type="ECO:0000313" key="3">
    <source>
        <dbReference type="Proteomes" id="UP000234343"/>
    </source>
</evidence>
<dbReference type="KEGG" id="lsh:CAB17_14255"/>
<keyword evidence="1" id="KW-0812">Transmembrane</keyword>
<keyword evidence="1" id="KW-1133">Transmembrane helix</keyword>
<dbReference type="Proteomes" id="UP000234343">
    <property type="component" value="Chromosome"/>
</dbReference>
<sequence>MPSSDFKCSLKRAHGWHKLRQLDQHFLDIEEVVSLELMEFCIRIKLFMVKYIGLALIGISVSPVALALEKEKPCAFLCTNSIQNGFYAGVTGIYAKPGESGIGLVTHSLQYAIHGQITSKNDPFTPSNSGGIGAKVGYDFGNSANSLEFDYLHFNNTSFNVGGSDGDPYSVAAIFS</sequence>
<dbReference type="RefSeq" id="WP_101900628.1">
    <property type="nucleotide sequence ID" value="NZ_CP025491.2"/>
</dbReference>
<gene>
    <name evidence="2" type="ORF">CAB17_14255</name>
</gene>